<dbReference type="EMBL" id="BSYR01000004">
    <property type="protein sequence ID" value="GMI66270.1"/>
    <property type="molecule type" value="Genomic_DNA"/>
</dbReference>
<organism evidence="2 3">
    <name type="scientific">Hibiscus trionum</name>
    <name type="common">Flower of an hour</name>
    <dbReference type="NCBI Taxonomy" id="183268"/>
    <lineage>
        <taxon>Eukaryota</taxon>
        <taxon>Viridiplantae</taxon>
        <taxon>Streptophyta</taxon>
        <taxon>Embryophyta</taxon>
        <taxon>Tracheophyta</taxon>
        <taxon>Spermatophyta</taxon>
        <taxon>Magnoliopsida</taxon>
        <taxon>eudicotyledons</taxon>
        <taxon>Gunneridae</taxon>
        <taxon>Pentapetalae</taxon>
        <taxon>rosids</taxon>
        <taxon>malvids</taxon>
        <taxon>Malvales</taxon>
        <taxon>Malvaceae</taxon>
        <taxon>Malvoideae</taxon>
        <taxon>Hibiscus</taxon>
    </lineage>
</organism>
<dbReference type="AlphaFoldDB" id="A0A9W7GVB0"/>
<accession>A0A9W7GVB0</accession>
<proteinExistence type="predicted"/>
<evidence type="ECO:0000313" key="3">
    <source>
        <dbReference type="Proteomes" id="UP001165190"/>
    </source>
</evidence>
<dbReference type="Proteomes" id="UP001165190">
    <property type="component" value="Unassembled WGS sequence"/>
</dbReference>
<evidence type="ECO:0000313" key="2">
    <source>
        <dbReference type="EMBL" id="GMI66270.1"/>
    </source>
</evidence>
<dbReference type="OrthoDB" id="1894463at2759"/>
<dbReference type="Pfam" id="PF07734">
    <property type="entry name" value="FBA_1"/>
    <property type="match status" value="1"/>
</dbReference>
<gene>
    <name evidence="2" type="ORF">HRI_000296300</name>
</gene>
<comment type="caution">
    <text evidence="2">The sequence shown here is derived from an EMBL/GenBank/DDBJ whole genome shotgun (WGS) entry which is preliminary data.</text>
</comment>
<dbReference type="PANTHER" id="PTHR31111:SF125">
    <property type="entry name" value="F-BOX PROTEIN CPR30-LIKE"/>
    <property type="match status" value="1"/>
</dbReference>
<reference evidence="2" key="1">
    <citation type="submission" date="2023-05" db="EMBL/GenBank/DDBJ databases">
        <title>Genome and transcriptome analyses reveal genes involved in the formation of fine ridges on petal epidermal cells in Hibiscus trionum.</title>
        <authorList>
            <person name="Koshimizu S."/>
            <person name="Masuda S."/>
            <person name="Ishii T."/>
            <person name="Shirasu K."/>
            <person name="Hoshino A."/>
            <person name="Arita M."/>
        </authorList>
    </citation>
    <scope>NUCLEOTIDE SEQUENCE</scope>
    <source>
        <strain evidence="2">Hamamatsu line</strain>
    </source>
</reference>
<feature type="domain" description="F-box associated beta-propeller type 1" evidence="1">
    <location>
        <begin position="29"/>
        <end position="186"/>
    </location>
</feature>
<dbReference type="PANTHER" id="PTHR31111">
    <property type="entry name" value="BNAA05G37150D PROTEIN-RELATED"/>
    <property type="match status" value="1"/>
</dbReference>
<evidence type="ECO:0000259" key="1">
    <source>
        <dbReference type="Pfam" id="PF07734"/>
    </source>
</evidence>
<dbReference type="InterPro" id="IPR017451">
    <property type="entry name" value="F-box-assoc_interact_dom"/>
</dbReference>
<dbReference type="InterPro" id="IPR006527">
    <property type="entry name" value="F-box-assoc_dom_typ1"/>
</dbReference>
<dbReference type="NCBIfam" id="TIGR01640">
    <property type="entry name" value="F_box_assoc_1"/>
    <property type="match status" value="1"/>
</dbReference>
<protein>
    <submittedName>
        <fullName evidence="2">F-Box Protein92</fullName>
    </submittedName>
</protein>
<keyword evidence="3" id="KW-1185">Reference proteome</keyword>
<name>A0A9W7GVB0_HIBTR</name>
<sequence>MSCGAFCGRFVRSDTRRALHHPQIVAAPSSSSIESEVNILSVGSPKWRNVGRFPFHIMWQQSQVLVNGKLHWITYTTRNNAAKPIMSFDLGTEQFKEVPRPDSVGPDRHIHELVVLRGCLSAVSFNINNKEVEIWVMGEYDVKESWVKEFSIGAYVPKPLQPNDQRETLNSSMFYLPKKHMRVLCMLSDGRILLESNNKSLVLYDPHCRTFNDLQVTFEGIPRYFRALVHVSSLNWIDT</sequence>